<organism evidence="1 2">
    <name type="scientific">Solibacillus silvestris (strain StLB046)</name>
    <name type="common">Bacillus silvestris</name>
    <dbReference type="NCBI Taxonomy" id="1002809"/>
    <lineage>
        <taxon>Bacteria</taxon>
        <taxon>Bacillati</taxon>
        <taxon>Bacillota</taxon>
        <taxon>Bacilli</taxon>
        <taxon>Bacillales</taxon>
        <taxon>Caryophanaceae</taxon>
        <taxon>Solibacillus</taxon>
    </lineage>
</organism>
<dbReference type="KEGG" id="siv:SSIL_2060"/>
<keyword evidence="2" id="KW-1185">Reference proteome</keyword>
<accession>F2F4R8</accession>
<dbReference type="Proteomes" id="UP000006691">
    <property type="component" value="Chromosome"/>
</dbReference>
<evidence type="ECO:0000313" key="2">
    <source>
        <dbReference type="Proteomes" id="UP000006691"/>
    </source>
</evidence>
<gene>
    <name evidence="1" type="ordered locus">SSIL_2060</name>
</gene>
<reference evidence="2" key="1">
    <citation type="submission" date="2011-04" db="EMBL/GenBank/DDBJ databases">
        <title>Genome sequence of Solibacillus silvestris StLB046.</title>
        <authorList>
            <person name="Morohoshi T."/>
            <person name="Someya N."/>
            <person name="Ikeda T."/>
        </authorList>
    </citation>
    <scope>NUCLEOTIDE SEQUENCE [LARGE SCALE GENOMIC DNA]</scope>
    <source>
        <strain evidence="2">StLB046</strain>
    </source>
</reference>
<proteinExistence type="predicted"/>
<dbReference type="HOGENOM" id="CLU_2737904_0_0_9"/>
<evidence type="ECO:0000313" key="1">
    <source>
        <dbReference type="EMBL" id="BAK16483.1"/>
    </source>
</evidence>
<dbReference type="PATRIC" id="fig|1002809.3.peg.2080"/>
<reference evidence="1 2" key="2">
    <citation type="journal article" date="2012" name="J. Biosci. Bioeng.">
        <title>Complete genome sequence and characterization of the N-acylhomoserine lactone-degrading gene of the potato leaf-associated Solibacillus silvestris.</title>
        <authorList>
            <person name="Morohoshi T."/>
            <person name="Tominaga Y."/>
            <person name="Someya N."/>
            <person name="Ikeda T."/>
        </authorList>
    </citation>
    <scope>NUCLEOTIDE SEQUENCE [LARGE SCALE GENOMIC DNA]</scope>
    <source>
        <strain evidence="1 2">StLB046</strain>
    </source>
</reference>
<name>F2F4R8_SOLSS</name>
<sequence>MSTKRISPANNRSVAQQVINEISKLSTSSSMEEVASVRAKYNGLTILQQNYVANYRDLLYIEEVQRNTSYG</sequence>
<dbReference type="EMBL" id="AP012157">
    <property type="protein sequence ID" value="BAK16483.1"/>
    <property type="molecule type" value="Genomic_DNA"/>
</dbReference>
<dbReference type="AlphaFoldDB" id="F2F4R8"/>
<protein>
    <submittedName>
        <fullName evidence="1">ATPase of the AAA+ class</fullName>
    </submittedName>
</protein>